<gene>
    <name evidence="1" type="ORF">MB901379_02681</name>
</gene>
<name>A0A3S4FNG2_9MYCO</name>
<protein>
    <submittedName>
        <fullName evidence="1">Uncharacterized protein</fullName>
    </submittedName>
</protein>
<proteinExistence type="predicted"/>
<dbReference type="KEGG" id="mbai:MB901379_02681"/>
<organism evidence="1 2">
    <name type="scientific">Mycobacterium basiliense</name>
    <dbReference type="NCBI Taxonomy" id="2094119"/>
    <lineage>
        <taxon>Bacteria</taxon>
        <taxon>Bacillati</taxon>
        <taxon>Actinomycetota</taxon>
        <taxon>Actinomycetes</taxon>
        <taxon>Mycobacteriales</taxon>
        <taxon>Mycobacteriaceae</taxon>
        <taxon>Mycobacterium</taxon>
    </lineage>
</organism>
<sequence precursor="true">MFAAALCVLATAAVLITAPAVLGIWHRGVSHAVPPTPKLATLSDRQLSKLLPQQGEFPSTWTVSDIKELSETFGYFRYQVSDEGLGISPVECFGVVGVASTGAFDAAEVFGHDPADPPEVADRRDVRLTIGREFESGGFDAFISLVSRCLRFSSAGAGSYAVNILEDSRPVGGPQRFRYSVTTTISGEPADATRIDYYAYARTSGLVLTGTASSGHQETFDTLFDNALCRISRRALANP</sequence>
<dbReference type="EMBL" id="LR130759">
    <property type="protein sequence ID" value="VDM89114.1"/>
    <property type="molecule type" value="Genomic_DNA"/>
</dbReference>
<accession>A0A3S4FNG2</accession>
<reference evidence="2" key="1">
    <citation type="submission" date="2018-02" db="EMBL/GenBank/DDBJ databases">
        <authorList>
            <person name="Seth-Smith MB H."/>
            <person name="Seth-Smith H."/>
        </authorList>
    </citation>
    <scope>NUCLEOTIDE SEQUENCE [LARGE SCALE GENOMIC DNA]</scope>
</reference>
<dbReference type="Proteomes" id="UP000269998">
    <property type="component" value="Chromosome"/>
</dbReference>
<evidence type="ECO:0000313" key="1">
    <source>
        <dbReference type="EMBL" id="VDM89114.1"/>
    </source>
</evidence>
<evidence type="ECO:0000313" key="2">
    <source>
        <dbReference type="Proteomes" id="UP000269998"/>
    </source>
</evidence>
<dbReference type="AlphaFoldDB" id="A0A3S4FNG2"/>
<keyword evidence="2" id="KW-1185">Reference proteome</keyword>